<comment type="caution">
    <text evidence="1">The sequence shown here is derived from an EMBL/GenBank/DDBJ whole genome shotgun (WGS) entry which is preliminary data.</text>
</comment>
<dbReference type="Proteomes" id="UP001500212">
    <property type="component" value="Unassembled WGS sequence"/>
</dbReference>
<sequence>MGIDWMRMRPVSDLSPECWAALVEAQATAFAALGNRRAGEFDHLLGGPPPASGSNHIARHVKVDSGPDCYRRVNSFVYSPVLPAEWRLAAFRSFLPGELADHLRRWRTHLDEVRGGAHRGYLRAWYRYDVTAQYAEAWSLLRERAEQARERTNRWALAPELQAVREEILAIPAPTVPSAPYWAVGHPLLPPDHGNDEPVPVTLAKAWNHRVPRKHRVWLPGPWTFEKYVREAVEDPDLHDTLDWMSRAVDDGHGLLLDY</sequence>
<evidence type="ECO:0000313" key="2">
    <source>
        <dbReference type="Proteomes" id="UP001500212"/>
    </source>
</evidence>
<organism evidence="1 2">
    <name type="scientific">Actinoallomurus liliacearum</name>
    <dbReference type="NCBI Taxonomy" id="1080073"/>
    <lineage>
        <taxon>Bacteria</taxon>
        <taxon>Bacillati</taxon>
        <taxon>Actinomycetota</taxon>
        <taxon>Actinomycetes</taxon>
        <taxon>Streptosporangiales</taxon>
        <taxon>Thermomonosporaceae</taxon>
        <taxon>Actinoallomurus</taxon>
    </lineage>
</organism>
<accession>A0ABP8TS27</accession>
<protein>
    <submittedName>
        <fullName evidence="1">Uncharacterized protein</fullName>
    </submittedName>
</protein>
<gene>
    <name evidence="1" type="ORF">GCM10023195_66390</name>
</gene>
<reference evidence="2" key="1">
    <citation type="journal article" date="2019" name="Int. J. Syst. Evol. Microbiol.">
        <title>The Global Catalogue of Microorganisms (GCM) 10K type strain sequencing project: providing services to taxonomists for standard genome sequencing and annotation.</title>
        <authorList>
            <consortium name="The Broad Institute Genomics Platform"/>
            <consortium name="The Broad Institute Genome Sequencing Center for Infectious Disease"/>
            <person name="Wu L."/>
            <person name="Ma J."/>
        </authorList>
    </citation>
    <scope>NUCLEOTIDE SEQUENCE [LARGE SCALE GENOMIC DNA]</scope>
    <source>
        <strain evidence="2">JCM 17938</strain>
    </source>
</reference>
<evidence type="ECO:0000313" key="1">
    <source>
        <dbReference type="EMBL" id="GAA4615116.1"/>
    </source>
</evidence>
<keyword evidence="2" id="KW-1185">Reference proteome</keyword>
<name>A0ABP8TS27_9ACTN</name>
<proteinExistence type="predicted"/>
<dbReference type="RefSeq" id="WP_345363440.1">
    <property type="nucleotide sequence ID" value="NZ_BAABHJ010000027.1"/>
</dbReference>
<dbReference type="EMBL" id="BAABHJ010000027">
    <property type="protein sequence ID" value="GAA4615116.1"/>
    <property type="molecule type" value="Genomic_DNA"/>
</dbReference>